<gene>
    <name evidence="14" type="ORF">HETIRDRAFT_415493</name>
</gene>
<dbReference type="PANTHER" id="PTHR10121:SF0">
    <property type="entry name" value="COATOMER SUBUNIT DELTA"/>
    <property type="match status" value="1"/>
</dbReference>
<dbReference type="InterPro" id="IPR036168">
    <property type="entry name" value="AP2_Mu_C_sf"/>
</dbReference>
<evidence type="ECO:0000256" key="9">
    <source>
        <dbReference type="ARBA" id="ARBA00023329"/>
    </source>
</evidence>
<dbReference type="STRING" id="747525.W4KD67"/>
<keyword evidence="8 10" id="KW-0472">Membrane</keyword>
<dbReference type="PROSITE" id="PS51072">
    <property type="entry name" value="MHD"/>
    <property type="match status" value="1"/>
</dbReference>
<evidence type="ECO:0000256" key="7">
    <source>
        <dbReference type="ARBA" id="ARBA00023034"/>
    </source>
</evidence>
<feature type="compositionally biased region" description="Low complexity" evidence="12">
    <location>
        <begin position="214"/>
        <end position="225"/>
    </location>
</feature>
<dbReference type="Pfam" id="PF00928">
    <property type="entry name" value="Adap_comp_sub"/>
    <property type="match status" value="1"/>
</dbReference>
<feature type="region of interest" description="Disordered" evidence="12">
    <location>
        <begin position="158"/>
        <end position="234"/>
    </location>
</feature>
<comment type="similarity">
    <text evidence="1 10">Belongs to the adaptor complexes medium subunit family. Delta-COP subfamily.</text>
</comment>
<evidence type="ECO:0000313" key="14">
    <source>
        <dbReference type="EMBL" id="ETW83738.1"/>
    </source>
</evidence>
<reference evidence="14 15" key="1">
    <citation type="journal article" date="2012" name="New Phytol.">
        <title>Insight into trade-off between wood decay and parasitism from the genome of a fungal forest pathogen.</title>
        <authorList>
            <person name="Olson A."/>
            <person name="Aerts A."/>
            <person name="Asiegbu F."/>
            <person name="Belbahri L."/>
            <person name="Bouzid O."/>
            <person name="Broberg A."/>
            <person name="Canback B."/>
            <person name="Coutinho P.M."/>
            <person name="Cullen D."/>
            <person name="Dalman K."/>
            <person name="Deflorio G."/>
            <person name="van Diepen L.T."/>
            <person name="Dunand C."/>
            <person name="Duplessis S."/>
            <person name="Durling M."/>
            <person name="Gonthier P."/>
            <person name="Grimwood J."/>
            <person name="Fossdal C.G."/>
            <person name="Hansson D."/>
            <person name="Henrissat B."/>
            <person name="Hietala A."/>
            <person name="Himmelstrand K."/>
            <person name="Hoffmeister D."/>
            <person name="Hogberg N."/>
            <person name="James T.Y."/>
            <person name="Karlsson M."/>
            <person name="Kohler A."/>
            <person name="Kues U."/>
            <person name="Lee Y.H."/>
            <person name="Lin Y.C."/>
            <person name="Lind M."/>
            <person name="Lindquist E."/>
            <person name="Lombard V."/>
            <person name="Lucas S."/>
            <person name="Lunden K."/>
            <person name="Morin E."/>
            <person name="Murat C."/>
            <person name="Park J."/>
            <person name="Raffaello T."/>
            <person name="Rouze P."/>
            <person name="Salamov A."/>
            <person name="Schmutz J."/>
            <person name="Solheim H."/>
            <person name="Stahlberg J."/>
            <person name="Velez H."/>
            <person name="de Vries R.P."/>
            <person name="Wiebenga A."/>
            <person name="Woodward S."/>
            <person name="Yakovlev I."/>
            <person name="Garbelotto M."/>
            <person name="Martin F."/>
            <person name="Grigoriev I.V."/>
            <person name="Stenlid J."/>
        </authorList>
    </citation>
    <scope>NUCLEOTIDE SEQUENCE [LARGE SCALE GENOMIC DNA]</scope>
    <source>
        <strain evidence="14 15">TC 32-1</strain>
    </source>
</reference>
<evidence type="ECO:0000313" key="15">
    <source>
        <dbReference type="Proteomes" id="UP000030671"/>
    </source>
</evidence>
<evidence type="ECO:0000256" key="12">
    <source>
        <dbReference type="SAM" id="MobiDB-lite"/>
    </source>
</evidence>
<protein>
    <recommendedName>
        <fullName evidence="10">Coatomer subunit delta</fullName>
    </recommendedName>
</protein>
<feature type="domain" description="MHD" evidence="13">
    <location>
        <begin position="286"/>
        <end position="530"/>
    </location>
</feature>
<keyword evidence="3 10" id="KW-0813">Transport</keyword>
<evidence type="ECO:0000256" key="8">
    <source>
        <dbReference type="ARBA" id="ARBA00023136"/>
    </source>
</evidence>
<dbReference type="CDD" id="cd09254">
    <property type="entry name" value="AP_delta-COPI_MHD"/>
    <property type="match status" value="1"/>
</dbReference>
<comment type="function">
    <text evidence="10">The coatomer is a cytosolic protein complex that binds to dilysine motifs and reversibly associates with Golgi non-clathrin-coated vesicles, which further mediate biosynthetic protein transport from the ER, via the Golgi up to the trans Golgi network. Coatomer complex is required for budding from Golgi membranes, and is essential for the retrograde Golgi-to-ER transport of dilysine-tagged proteins.</text>
</comment>
<keyword evidence="4 10" id="KW-0963">Cytoplasm</keyword>
<dbReference type="OrthoDB" id="10266042at2759"/>
<feature type="compositionally biased region" description="Gly residues" evidence="12">
    <location>
        <begin position="179"/>
        <end position="194"/>
    </location>
</feature>
<proteinExistence type="inferred from homology"/>
<keyword evidence="9 10" id="KW-0968">Cytoplasmic vesicle</keyword>
<dbReference type="GO" id="GO:0006890">
    <property type="term" value="P:retrograde vesicle-mediated transport, Golgi to endoplasmic reticulum"/>
    <property type="evidence" value="ECO:0007669"/>
    <property type="project" value="UniProtKB-UniRule"/>
</dbReference>
<dbReference type="GeneID" id="20673253"/>
<evidence type="ECO:0000256" key="10">
    <source>
        <dbReference type="RuleBase" id="RU364018"/>
    </source>
</evidence>
<dbReference type="RefSeq" id="XP_009543493.1">
    <property type="nucleotide sequence ID" value="XM_009545198.1"/>
</dbReference>
<evidence type="ECO:0000256" key="11">
    <source>
        <dbReference type="RuleBase" id="RU366052"/>
    </source>
</evidence>
<evidence type="ECO:0000259" key="13">
    <source>
        <dbReference type="PROSITE" id="PS51072"/>
    </source>
</evidence>
<dbReference type="GO" id="GO:0051645">
    <property type="term" value="P:Golgi localization"/>
    <property type="evidence" value="ECO:0007669"/>
    <property type="project" value="TreeGrafter"/>
</dbReference>
<dbReference type="SUPFAM" id="SSF64356">
    <property type="entry name" value="SNARE-like"/>
    <property type="match status" value="1"/>
</dbReference>
<dbReference type="SUPFAM" id="SSF49447">
    <property type="entry name" value="Second domain of Mu2 adaptin subunit (ap50) of ap2 adaptor"/>
    <property type="match status" value="1"/>
</dbReference>
<feature type="compositionally biased region" description="Basic and acidic residues" evidence="12">
    <location>
        <begin position="158"/>
        <end position="175"/>
    </location>
</feature>
<dbReference type="InterPro" id="IPR011012">
    <property type="entry name" value="Longin-like_dom_sf"/>
</dbReference>
<dbReference type="eggNOG" id="KOG2635">
    <property type="taxonomic scope" value="Eukaryota"/>
</dbReference>
<comment type="subcellular location">
    <subcellularLocation>
        <location evidence="10 11">Cytoplasm</location>
    </subcellularLocation>
    <subcellularLocation>
        <location evidence="10 11">Cytoplasmic vesicle</location>
        <location evidence="10 11">COPI-coated vesicle membrane</location>
        <topology evidence="10 11">Peripheral membrane protein</topology>
        <orientation evidence="10 11">Cytoplasmic side</orientation>
    </subcellularLocation>
    <subcellularLocation>
        <location evidence="10 11">Golgi apparatus membrane</location>
        <topology evidence="10 11">Peripheral membrane protein</topology>
        <orientation evidence="10 11">Cytoplasmic side</orientation>
    </subcellularLocation>
</comment>
<organism evidence="14 15">
    <name type="scientific">Heterobasidion irregulare (strain TC 32-1)</name>
    <dbReference type="NCBI Taxonomy" id="747525"/>
    <lineage>
        <taxon>Eukaryota</taxon>
        <taxon>Fungi</taxon>
        <taxon>Dikarya</taxon>
        <taxon>Basidiomycota</taxon>
        <taxon>Agaricomycotina</taxon>
        <taxon>Agaricomycetes</taxon>
        <taxon>Russulales</taxon>
        <taxon>Bondarzewiaceae</taxon>
        <taxon>Heterobasidion</taxon>
        <taxon>Heterobasidion annosum species complex</taxon>
    </lineage>
</organism>
<dbReference type="GO" id="GO:0000139">
    <property type="term" value="C:Golgi membrane"/>
    <property type="evidence" value="ECO:0007669"/>
    <property type="project" value="UniProtKB-SubCell"/>
</dbReference>
<dbReference type="GO" id="GO:0006888">
    <property type="term" value="P:endoplasmic reticulum to Golgi vesicle-mediated transport"/>
    <property type="evidence" value="ECO:0007669"/>
    <property type="project" value="TreeGrafter"/>
</dbReference>
<dbReference type="InterPro" id="IPR027059">
    <property type="entry name" value="Coatomer_dsu"/>
</dbReference>
<dbReference type="GO" id="GO:0015031">
    <property type="term" value="P:protein transport"/>
    <property type="evidence" value="ECO:0007669"/>
    <property type="project" value="UniProtKB-KW"/>
</dbReference>
<keyword evidence="5 10" id="KW-0931">ER-Golgi transport</keyword>
<dbReference type="InParanoid" id="W4KD67"/>
<accession>W4KD67</accession>
<name>W4KD67_HETIT</name>
<dbReference type="Proteomes" id="UP000030671">
    <property type="component" value="Unassembled WGS sequence"/>
</dbReference>
<dbReference type="HOGENOM" id="CLU_019988_3_0_1"/>
<sequence>MVVLAASICTKGGKAIISRQFREMSRTRIESLLASFPKLIPPNTQHTSVETTDVRYVYQPLEDLYIVLITNKASNILQDIETLHLFARVASDMCRSADQREILKNSFELVGAFDEIVSLGFREQVNVMQIRSVLEMESHEEKIQDIIARNKEAEAKEELKRRAKQLEMQRREQQRRTAAGGGGGGGSYLGGGPTGYSPVPQRFDTPSAVPIRKSSPAPSSVRAPAFKGSGMKLGSKKTKQAELLDALGGEALLSEDMSVPTTPAVASAPDLGVTKAPRGSLPAVTPGSIHIITKENITLALSREGGLESLEVKGDMNLRVSEADLSRVKVVLLPPPSDFGSELQFKQHPNVGKFAANKERVIALKDPARGFPVNQSLAVLKWRYSGKDESYVPLSINCWPTPSNDGTCDVNIEYELENEGLTLYDLVISIPLPAGSYPTVSSHSGEWQLNPSTHSLDWSVPLVSAEDRSGAMEFSVSGDDVGAFFPVRVSFVGQGNSVGVRVASISRVDNGEEVEFSEDAIVTTDEYLVV</sequence>
<comment type="subunit">
    <text evidence="2 10">Oligomeric complex that consists of at least the alpha, beta, beta', gamma, delta, epsilon and zeta subunits.</text>
</comment>
<evidence type="ECO:0000256" key="5">
    <source>
        <dbReference type="ARBA" id="ARBA00022892"/>
    </source>
</evidence>
<dbReference type="KEGG" id="hir:HETIRDRAFT_415493"/>
<evidence type="ECO:0000256" key="6">
    <source>
        <dbReference type="ARBA" id="ARBA00022927"/>
    </source>
</evidence>
<dbReference type="EMBL" id="KI925456">
    <property type="protein sequence ID" value="ETW83738.1"/>
    <property type="molecule type" value="Genomic_DNA"/>
</dbReference>
<evidence type="ECO:0000256" key="2">
    <source>
        <dbReference type="ARBA" id="ARBA00011775"/>
    </source>
</evidence>
<evidence type="ECO:0000256" key="4">
    <source>
        <dbReference type="ARBA" id="ARBA00022490"/>
    </source>
</evidence>
<keyword evidence="6 10" id="KW-0653">Protein transport</keyword>
<keyword evidence="15" id="KW-1185">Reference proteome</keyword>
<dbReference type="Gene3D" id="3.30.450.60">
    <property type="match status" value="1"/>
</dbReference>
<dbReference type="AlphaFoldDB" id="W4KD67"/>
<dbReference type="GO" id="GO:0030126">
    <property type="term" value="C:COPI vesicle coat"/>
    <property type="evidence" value="ECO:0007669"/>
    <property type="project" value="UniProtKB-UniRule"/>
</dbReference>
<dbReference type="FunFam" id="3.30.450.60:FF:000003">
    <property type="entry name" value="Coatomer subunit delta"/>
    <property type="match status" value="1"/>
</dbReference>
<dbReference type="Pfam" id="PF01217">
    <property type="entry name" value="Clat_adaptor_s"/>
    <property type="match status" value="1"/>
</dbReference>
<dbReference type="CDD" id="cd14830">
    <property type="entry name" value="Delta_COP_N"/>
    <property type="match status" value="1"/>
</dbReference>
<dbReference type="InterPro" id="IPR022775">
    <property type="entry name" value="AP_mu_sigma_su"/>
</dbReference>
<evidence type="ECO:0000256" key="1">
    <source>
        <dbReference type="ARBA" id="ARBA00010516"/>
    </source>
</evidence>
<evidence type="ECO:0000256" key="3">
    <source>
        <dbReference type="ARBA" id="ARBA00022448"/>
    </source>
</evidence>
<keyword evidence="7 10" id="KW-0333">Golgi apparatus</keyword>
<dbReference type="PANTHER" id="PTHR10121">
    <property type="entry name" value="COATOMER SUBUNIT DELTA"/>
    <property type="match status" value="1"/>
</dbReference>
<dbReference type="InterPro" id="IPR028565">
    <property type="entry name" value="MHD"/>
</dbReference>